<sequence length="158" mass="17841">MQKKNVNRTSFECRANSSSTAVVLQSRVTDKAVDGMKLLLEGEMGDYCSEGGRRVAWYPRGTEQCHKPPVYSVLQTGQWAGQIYIAVILRTEEDFSTGSNSSSVAYQTVSTLLEDETQDIGEPLTSSTLVKKCRRHILCWKQTLDHLHLNSWTQQYHP</sequence>
<reference evidence="1" key="1">
    <citation type="journal article" date="2023" name="G3 (Bethesda)">
        <title>A reference genome for the long-term kleptoplast-retaining sea slug Elysia crispata morphotype clarki.</title>
        <authorList>
            <person name="Eastman K.E."/>
            <person name="Pendleton A.L."/>
            <person name="Shaikh M.A."/>
            <person name="Suttiyut T."/>
            <person name="Ogas R."/>
            <person name="Tomko P."/>
            <person name="Gavelis G."/>
            <person name="Widhalm J.R."/>
            <person name="Wisecaver J.H."/>
        </authorList>
    </citation>
    <scope>NUCLEOTIDE SEQUENCE</scope>
    <source>
        <strain evidence="1">ECLA1</strain>
    </source>
</reference>
<keyword evidence="2" id="KW-1185">Reference proteome</keyword>
<protein>
    <submittedName>
        <fullName evidence="1">Uncharacterized protein</fullName>
    </submittedName>
</protein>
<comment type="caution">
    <text evidence="1">The sequence shown here is derived from an EMBL/GenBank/DDBJ whole genome shotgun (WGS) entry which is preliminary data.</text>
</comment>
<dbReference type="AlphaFoldDB" id="A0AAE0XXI4"/>
<organism evidence="1 2">
    <name type="scientific">Elysia crispata</name>
    <name type="common">lettuce slug</name>
    <dbReference type="NCBI Taxonomy" id="231223"/>
    <lineage>
        <taxon>Eukaryota</taxon>
        <taxon>Metazoa</taxon>
        <taxon>Spiralia</taxon>
        <taxon>Lophotrochozoa</taxon>
        <taxon>Mollusca</taxon>
        <taxon>Gastropoda</taxon>
        <taxon>Heterobranchia</taxon>
        <taxon>Euthyneura</taxon>
        <taxon>Panpulmonata</taxon>
        <taxon>Sacoglossa</taxon>
        <taxon>Placobranchoidea</taxon>
        <taxon>Plakobranchidae</taxon>
        <taxon>Elysia</taxon>
    </lineage>
</organism>
<dbReference type="EMBL" id="JAWDGP010007346">
    <property type="protein sequence ID" value="KAK3724267.1"/>
    <property type="molecule type" value="Genomic_DNA"/>
</dbReference>
<accession>A0AAE0XXI4</accession>
<name>A0AAE0XXI4_9GAST</name>
<dbReference type="Proteomes" id="UP001283361">
    <property type="component" value="Unassembled WGS sequence"/>
</dbReference>
<evidence type="ECO:0000313" key="2">
    <source>
        <dbReference type="Proteomes" id="UP001283361"/>
    </source>
</evidence>
<proteinExistence type="predicted"/>
<evidence type="ECO:0000313" key="1">
    <source>
        <dbReference type="EMBL" id="KAK3724267.1"/>
    </source>
</evidence>
<gene>
    <name evidence="1" type="ORF">RRG08_043267</name>
</gene>